<dbReference type="GO" id="GO:0003886">
    <property type="term" value="F:DNA (cytosine-5-)-methyltransferase activity"/>
    <property type="evidence" value="ECO:0007669"/>
    <property type="project" value="UniProtKB-EC"/>
</dbReference>
<dbReference type="EMBL" id="PSZO01000030">
    <property type="protein sequence ID" value="TCG10609.1"/>
    <property type="molecule type" value="Genomic_DNA"/>
</dbReference>
<evidence type="ECO:0000256" key="4">
    <source>
        <dbReference type="ARBA" id="ARBA00022691"/>
    </source>
</evidence>
<gene>
    <name evidence="7" type="ORF">C4B24_04390</name>
</gene>
<evidence type="ECO:0000256" key="3">
    <source>
        <dbReference type="ARBA" id="ARBA00022679"/>
    </source>
</evidence>
<organism evidence="7 8">
    <name type="scientific">Mycoplasma marinum</name>
    <dbReference type="NCBI Taxonomy" id="1937190"/>
    <lineage>
        <taxon>Bacteria</taxon>
        <taxon>Bacillati</taxon>
        <taxon>Mycoplasmatota</taxon>
        <taxon>Mollicutes</taxon>
        <taxon>Mycoplasmataceae</taxon>
        <taxon>Mycoplasma</taxon>
    </lineage>
</organism>
<feature type="active site" evidence="6">
    <location>
        <position position="128"/>
    </location>
</feature>
<name>A0A4R0XSN2_9MOLU</name>
<evidence type="ECO:0000313" key="8">
    <source>
        <dbReference type="Proteomes" id="UP000294192"/>
    </source>
</evidence>
<dbReference type="EC" id="2.1.1.37" evidence="1"/>
<keyword evidence="4 6" id="KW-0949">S-adenosyl-L-methionine</keyword>
<keyword evidence="8" id="KW-1185">Reference proteome</keyword>
<protein>
    <recommendedName>
        <fullName evidence="1">DNA (cytosine-5-)-methyltransferase</fullName>
        <ecNumber evidence="1">2.1.1.37</ecNumber>
    </recommendedName>
</protein>
<keyword evidence="2 6" id="KW-0489">Methyltransferase</keyword>
<dbReference type="InterPro" id="IPR031303">
    <property type="entry name" value="C5_meth_CS"/>
</dbReference>
<dbReference type="NCBIfam" id="TIGR00675">
    <property type="entry name" value="dcm"/>
    <property type="match status" value="1"/>
</dbReference>
<evidence type="ECO:0000256" key="5">
    <source>
        <dbReference type="ARBA" id="ARBA00022747"/>
    </source>
</evidence>
<dbReference type="GO" id="GO:0032259">
    <property type="term" value="P:methylation"/>
    <property type="evidence" value="ECO:0007669"/>
    <property type="project" value="UniProtKB-KW"/>
</dbReference>
<dbReference type="PANTHER" id="PTHR46098:SF1">
    <property type="entry name" value="TRNA (CYTOSINE(38)-C(5))-METHYLTRANSFERASE"/>
    <property type="match status" value="1"/>
</dbReference>
<proteinExistence type="inferred from homology"/>
<evidence type="ECO:0000313" key="7">
    <source>
        <dbReference type="EMBL" id="TCG10609.1"/>
    </source>
</evidence>
<accession>A0A4R0XSN2</accession>
<comment type="similarity">
    <text evidence="6">Belongs to the class I-like SAM-binding methyltransferase superfamily. C5-methyltransferase family.</text>
</comment>
<dbReference type="InterPro" id="IPR029063">
    <property type="entry name" value="SAM-dependent_MTases_sf"/>
</dbReference>
<dbReference type="InterPro" id="IPR001525">
    <property type="entry name" value="C5_MeTfrase"/>
</dbReference>
<keyword evidence="5" id="KW-0680">Restriction system</keyword>
<keyword evidence="3 6" id="KW-0808">Transferase</keyword>
<dbReference type="Proteomes" id="UP000294192">
    <property type="component" value="Unassembled WGS sequence"/>
</dbReference>
<dbReference type="PROSITE" id="PS00095">
    <property type="entry name" value="C5_MTASE_2"/>
    <property type="match status" value="1"/>
</dbReference>
<dbReference type="RefSeq" id="WP_131599550.1">
    <property type="nucleotide sequence ID" value="NZ_PSZO01000030.1"/>
</dbReference>
<evidence type="ECO:0000256" key="2">
    <source>
        <dbReference type="ARBA" id="ARBA00022603"/>
    </source>
</evidence>
<evidence type="ECO:0000256" key="6">
    <source>
        <dbReference type="PROSITE-ProRule" id="PRU01016"/>
    </source>
</evidence>
<dbReference type="PROSITE" id="PS51679">
    <property type="entry name" value="SAM_MT_C5"/>
    <property type="match status" value="1"/>
</dbReference>
<dbReference type="Gene3D" id="3.90.120.10">
    <property type="entry name" value="DNA Methylase, subunit A, domain 2"/>
    <property type="match status" value="1"/>
</dbReference>
<dbReference type="AlphaFoldDB" id="A0A4R0XSN2"/>
<dbReference type="Pfam" id="PF00145">
    <property type="entry name" value="DNA_methylase"/>
    <property type="match status" value="1"/>
</dbReference>
<comment type="caution">
    <text evidence="7">The sequence shown here is derived from an EMBL/GenBank/DDBJ whole genome shotgun (WGS) entry which is preliminary data.</text>
</comment>
<evidence type="ECO:0000256" key="1">
    <source>
        <dbReference type="ARBA" id="ARBA00011975"/>
    </source>
</evidence>
<dbReference type="Gene3D" id="3.40.50.150">
    <property type="entry name" value="Vaccinia Virus protein VP39"/>
    <property type="match status" value="1"/>
</dbReference>
<sequence>METFAGIGAQHKAITNIKGQTHNKFKVTKTAEWDARAVIAYSLIHHKYDVENVLKKNKLETEEKINKWLLDRTFSLNSKTPGHVIRKPLNFKKRLAAASITNRNNPDITKVKGSDIRDVDLLTYSFPCQGLSVANMGRAKGIKRDADSTSNLIWQIGGILQEAKDNDQQLPKYLLMENVRDLLNKKHLEDYEEWKNLLKDSLGYDTFTFQLRADNFGMVQTRKRVFGISILNPNKEWTQEMIQEMLDGQKYVLNKEESVKEIKKILNFNLNNKTLIEEYKHAVPNNTKSRVKMAKENKDLTKKGMTRINTLTTKQDRHPNVGMIPYKNNFEGKLDYRFITPREAYQIMGFDSKDFDKVRDEWLVNKTLTKESLYRQAGNSIAVKVLEAVFKVIDQIEKREND</sequence>
<dbReference type="PANTHER" id="PTHR46098">
    <property type="entry name" value="TRNA (CYTOSINE(38)-C(5))-METHYLTRANSFERASE"/>
    <property type="match status" value="1"/>
</dbReference>
<reference evidence="7 8" key="1">
    <citation type="submission" date="2018-02" db="EMBL/GenBank/DDBJ databases">
        <title>Mycoplasma marinum and Mycoplasma todarodis sp. nov., moderately halophilic and psychrotolerant mycoplasmas isolated from cephalopods.</title>
        <authorList>
            <person name="Viver T."/>
        </authorList>
    </citation>
    <scope>NUCLEOTIDE SEQUENCE [LARGE SCALE GENOMIC DNA]</scope>
    <source>
        <strain evidence="7 8">PE</strain>
    </source>
</reference>
<dbReference type="InterPro" id="IPR050750">
    <property type="entry name" value="C5-MTase"/>
</dbReference>
<dbReference type="OrthoDB" id="9813719at2"/>
<dbReference type="SUPFAM" id="SSF53335">
    <property type="entry name" value="S-adenosyl-L-methionine-dependent methyltransferases"/>
    <property type="match status" value="1"/>
</dbReference>
<dbReference type="PROSITE" id="PS00094">
    <property type="entry name" value="C5_MTASE_1"/>
    <property type="match status" value="1"/>
</dbReference>
<dbReference type="GO" id="GO:0009307">
    <property type="term" value="P:DNA restriction-modification system"/>
    <property type="evidence" value="ECO:0007669"/>
    <property type="project" value="UniProtKB-KW"/>
</dbReference>
<dbReference type="InterPro" id="IPR018117">
    <property type="entry name" value="C5_DNA_meth_AS"/>
</dbReference>